<dbReference type="EMBL" id="JAZHBM010000001">
    <property type="protein sequence ID" value="MEF3081102.1"/>
    <property type="molecule type" value="Genomic_DNA"/>
</dbReference>
<accession>A0ABU7WAX4</accession>
<dbReference type="RefSeq" id="WP_332076853.1">
    <property type="nucleotide sequence ID" value="NZ_JAZHBM010000001.1"/>
</dbReference>
<dbReference type="Proteomes" id="UP001358324">
    <property type="component" value="Unassembled WGS sequence"/>
</dbReference>
<evidence type="ECO:0000313" key="2">
    <source>
        <dbReference type="Proteomes" id="UP001358324"/>
    </source>
</evidence>
<name>A0ABU7WAX4_9GAMM</name>
<sequence length="338" mass="36844">MDVEISDLKIGKSYATEEVHFSGGLRGASTNLGWALFPVSDDKDSDAIVFKTPKDHLDFATRQCGVRYLGACVRYVSGTNSPPMDVWEFGARDPQNGLGAADSWATIGHQAAKAGDTRYAEAASYVCANLRAAGLRLRDVSNGYHDQLNWALAEKRAPETWFSNAALQDLYADFHSLASELSSARDHVAMIAAMHVGAPDRIESLSRLEEWIEKPANQSHATNPMIHALLDALGTKAAPGWLRKMGDLRNEMLHRIPMSANKSVAGLVLEQVHTALGTVSKIRLAEPLSKTPLAKQPQDPLRDLSMFSSSLEVLCRAIWKHAKYPAEPLHFGSNAAAT</sequence>
<reference evidence="1 2" key="1">
    <citation type="submission" date="2024-01" db="EMBL/GenBank/DDBJ databases">
        <title>Novel species of the genus Luteimonas isolated from rivers.</title>
        <authorList>
            <person name="Lu H."/>
        </authorList>
    </citation>
    <scope>NUCLEOTIDE SEQUENCE [LARGE SCALE GENOMIC DNA]</scope>
    <source>
        <strain evidence="1 2">SMYT11W</strain>
    </source>
</reference>
<gene>
    <name evidence="1" type="ORF">V3391_02580</name>
</gene>
<evidence type="ECO:0000313" key="1">
    <source>
        <dbReference type="EMBL" id="MEF3081102.1"/>
    </source>
</evidence>
<protein>
    <recommendedName>
        <fullName evidence="3">ApeA N-terminal domain-containing protein</fullName>
    </recommendedName>
</protein>
<proteinExistence type="predicted"/>
<evidence type="ECO:0008006" key="3">
    <source>
        <dbReference type="Google" id="ProtNLM"/>
    </source>
</evidence>
<keyword evidence="2" id="KW-1185">Reference proteome</keyword>
<organism evidence="1 2">
    <name type="scientific">Luteimonas flava</name>
    <dbReference type="NCBI Taxonomy" id="3115822"/>
    <lineage>
        <taxon>Bacteria</taxon>
        <taxon>Pseudomonadati</taxon>
        <taxon>Pseudomonadota</taxon>
        <taxon>Gammaproteobacteria</taxon>
        <taxon>Lysobacterales</taxon>
        <taxon>Lysobacteraceae</taxon>
        <taxon>Luteimonas</taxon>
    </lineage>
</organism>
<comment type="caution">
    <text evidence="1">The sequence shown here is derived from an EMBL/GenBank/DDBJ whole genome shotgun (WGS) entry which is preliminary data.</text>
</comment>